<dbReference type="InterPro" id="IPR006099">
    <property type="entry name" value="MeMalonylCoA_mutase_a/b_cat"/>
</dbReference>
<comment type="caution">
    <text evidence="3">The sequence shown here is derived from an EMBL/GenBank/DDBJ whole genome shotgun (WGS) entry which is preliminary data.</text>
</comment>
<evidence type="ECO:0000313" key="3">
    <source>
        <dbReference type="EMBL" id="MBE1206072.1"/>
    </source>
</evidence>
<organism evidence="3 4">
    <name type="scientific">Aminobacter carboxidus</name>
    <dbReference type="NCBI Taxonomy" id="376165"/>
    <lineage>
        <taxon>Bacteria</taxon>
        <taxon>Pseudomonadati</taxon>
        <taxon>Pseudomonadota</taxon>
        <taxon>Alphaproteobacteria</taxon>
        <taxon>Hyphomicrobiales</taxon>
        <taxon>Phyllobacteriaceae</taxon>
        <taxon>Aminobacter</taxon>
    </lineage>
</organism>
<dbReference type="RefSeq" id="WP_192567353.1">
    <property type="nucleotide sequence ID" value="NZ_JACZEP010000005.1"/>
</dbReference>
<dbReference type="EMBL" id="JACZEP010000005">
    <property type="protein sequence ID" value="MBE1206072.1"/>
    <property type="molecule type" value="Genomic_DNA"/>
</dbReference>
<keyword evidence="4" id="KW-1185">Reference proteome</keyword>
<keyword evidence="1" id="KW-0413">Isomerase</keyword>
<proteinExistence type="predicted"/>
<dbReference type="Gene3D" id="3.20.20.240">
    <property type="entry name" value="Methylmalonyl-CoA mutase"/>
    <property type="match status" value="1"/>
</dbReference>
<evidence type="ECO:0000313" key="4">
    <source>
        <dbReference type="Proteomes" id="UP000598227"/>
    </source>
</evidence>
<reference evidence="3 4" key="1">
    <citation type="submission" date="2020-09" db="EMBL/GenBank/DDBJ databases">
        <title>Draft Genome Sequence of Aminobacter carboxidus type strain DSM 1086, a soil Gram-negative carboxydobacterium.</title>
        <authorList>
            <person name="Turrini P."/>
            <person name="Tescari M."/>
            <person name="Artuso I."/>
            <person name="Lugli G.A."/>
            <person name="Frangipani E."/>
            <person name="Ventura M."/>
            <person name="Visca P."/>
        </authorList>
    </citation>
    <scope>NUCLEOTIDE SEQUENCE [LARGE SCALE GENOMIC DNA]</scope>
    <source>
        <strain evidence="3 4">DSM 1086</strain>
    </source>
</reference>
<evidence type="ECO:0000259" key="2">
    <source>
        <dbReference type="Pfam" id="PF01642"/>
    </source>
</evidence>
<protein>
    <submittedName>
        <fullName evidence="3">Methylmalonyl-CoA mutase</fullName>
    </submittedName>
</protein>
<dbReference type="NCBIfam" id="TIGR00641">
    <property type="entry name" value="acid_CoA_mut_N"/>
    <property type="match status" value="1"/>
</dbReference>
<dbReference type="InterPro" id="IPR006098">
    <property type="entry name" value="MMCoA_mutase_a_cat"/>
</dbReference>
<feature type="domain" description="Methylmalonyl-CoA mutase alpha/beta chain catalytic" evidence="2">
    <location>
        <begin position="51"/>
        <end position="561"/>
    </location>
</feature>
<gene>
    <name evidence="3" type="ORF">IHE39_17385</name>
</gene>
<dbReference type="SUPFAM" id="SSF51703">
    <property type="entry name" value="Cobalamin (vitamin B12)-dependent enzymes"/>
    <property type="match status" value="1"/>
</dbReference>
<sequence length="569" mass="62984">MPTNDIPDTRRESALASDVSREHVRWLSESYAPAIDHLPERKQFEIDIGRVIEPLYSPKSLADVGFDYVTDVGFPGEYPFTRGDSAAMFRTEPFVVSAYAGFGEATDCNKRFRKLIDLGVEQLLIAFDLPTQCGYDSDDVMSTGEVGRVGVSIDTLADMELLFEGIPLNSIKRVGTLGNSIGPIVLAMFAVVGEKQGLASSDYVINLQNDPLKEYLARGTQIIPAGPAAKLAVDPVVWCAEHAPGWSPITVCYNHLNAGGAGSTWGAALALGNAIHYLDLLVAQGHDIDKVAPLFHMFPDERHDFFVSVANLRALRRVWARLLKERYGARDPRSMALKTTVYGHGQEALQEPLNNIVRIGFGTLAYVLGGASYVYIASYDEAVGTPTEETVKVAVRTQQIIAHEHGFLDTIDPLGGSYFIETLTKQTADEIWEHIKRIDEIGGALRVIDGGFGREIMNRGAQRRQQRLDRGDRPWVTVNKWPQKPDVPNSAFRMDPTTTGRQHQRTARIRRERDNARVQQALDAIDRACVSGENMVPATMEAVRSYATVGEIAERWRHHFGTFEPAASF</sequence>
<dbReference type="PANTHER" id="PTHR48101">
    <property type="entry name" value="METHYLMALONYL-COA MUTASE, MITOCHONDRIAL-RELATED"/>
    <property type="match status" value="1"/>
</dbReference>
<name>A0ABR9GQV8_9HYPH</name>
<dbReference type="Pfam" id="PF01642">
    <property type="entry name" value="MM_CoA_mutase"/>
    <property type="match status" value="1"/>
</dbReference>
<dbReference type="PANTHER" id="PTHR48101:SF1">
    <property type="entry name" value="METHYLMALONYL-COA MUTASE, LARGE SUBUNIT"/>
    <property type="match status" value="1"/>
</dbReference>
<dbReference type="Proteomes" id="UP000598227">
    <property type="component" value="Unassembled WGS sequence"/>
</dbReference>
<dbReference type="InterPro" id="IPR016176">
    <property type="entry name" value="Cbl-dep_enz_cat"/>
</dbReference>
<evidence type="ECO:0000256" key="1">
    <source>
        <dbReference type="ARBA" id="ARBA00023235"/>
    </source>
</evidence>
<accession>A0ABR9GQV8</accession>